<dbReference type="InParanoid" id="M1YFG2"/>
<gene>
    <name evidence="3" type="ORF">NITGR_10016</name>
</gene>
<accession>M1YFG2</accession>
<dbReference type="HOGENOM" id="CLU_634355_0_0_0"/>
<comment type="caution">
    <text evidence="3">The sequence shown here is derived from an EMBL/GenBank/DDBJ whole genome shotgun (WGS) entry which is preliminary data.</text>
</comment>
<dbReference type="EMBL" id="CAQJ01000001">
    <property type="protein sequence ID" value="CCQ89159.1"/>
    <property type="molecule type" value="Genomic_DNA"/>
</dbReference>
<dbReference type="Gene3D" id="1.25.40.10">
    <property type="entry name" value="Tetratricopeptide repeat domain"/>
    <property type="match status" value="1"/>
</dbReference>
<protein>
    <recommendedName>
        <fullName evidence="2">Sulfatase-modifying factor enzyme-like domain-containing protein</fullName>
    </recommendedName>
</protein>
<keyword evidence="4" id="KW-1185">Reference proteome</keyword>
<dbReference type="PANTHER" id="PTHR23150">
    <property type="entry name" value="SULFATASE MODIFYING FACTOR 1, 2"/>
    <property type="match status" value="1"/>
</dbReference>
<evidence type="ECO:0000259" key="2">
    <source>
        <dbReference type="Pfam" id="PF03781"/>
    </source>
</evidence>
<feature type="repeat" description="TPR" evidence="1">
    <location>
        <begin position="39"/>
        <end position="72"/>
    </location>
</feature>
<keyword evidence="1" id="KW-0802">TPR repeat</keyword>
<dbReference type="AlphaFoldDB" id="M1YFG2"/>
<sequence length="432" mass="48385">MWFNRKDCSFSFLRCLMLAGAALWLLGFPIVSQASTDSVEALIREGDAAFDKKEYPVAEKLYTQALELDPDNPRVMHSLAQVKTIFKKYDEALQLVNKVLAMPISGGRTVVVYRKGSSEGEEAELVDEIVLPPQRTNSNMRNYVDIKGNDPIPHYRLFFKEKNRMELVPQSVVTLKYKGVLRAVYQQVALLKTQVQKAMIAKAGSSGEGEMVTIKGGCFQMGSKQGTPAEQPVHEVCVDSFQMDKYEVTQARFQAVMDRNPSDHIGANLPVESITWNEASQYCEKQGKRLPTEAEWEYAARGGTQTHFYWGDTVKGNEANFCDKACELNIRVAAIDDGFRTTAPVGQFKPNSYGLHDMAGNVAEWTADWMDENYYRSSPKDNPKGPRPLDNKVVRGGAWNTTAGFLRSSNRAAFLPDFRNPGVGFRCVKPMK</sequence>
<dbReference type="SUPFAM" id="SSF56436">
    <property type="entry name" value="C-type lectin-like"/>
    <property type="match status" value="1"/>
</dbReference>
<dbReference type="InterPro" id="IPR016187">
    <property type="entry name" value="CTDL_fold"/>
</dbReference>
<dbReference type="GO" id="GO:0120147">
    <property type="term" value="F:formylglycine-generating oxidase activity"/>
    <property type="evidence" value="ECO:0007669"/>
    <property type="project" value="TreeGrafter"/>
</dbReference>
<dbReference type="Pfam" id="PF14559">
    <property type="entry name" value="TPR_19"/>
    <property type="match status" value="1"/>
</dbReference>
<dbReference type="InterPro" id="IPR042095">
    <property type="entry name" value="SUMF_sf"/>
</dbReference>
<evidence type="ECO:0000313" key="4">
    <source>
        <dbReference type="Proteomes" id="UP000011704"/>
    </source>
</evidence>
<dbReference type="InterPro" id="IPR051043">
    <property type="entry name" value="Sulfatase_Mod_Factor_Kinase"/>
</dbReference>
<dbReference type="Gene3D" id="3.90.1580.10">
    <property type="entry name" value="paralog of FGE (formylglycine-generating enzyme)"/>
    <property type="match status" value="1"/>
</dbReference>
<dbReference type="SMART" id="SM00028">
    <property type="entry name" value="TPR"/>
    <property type="match status" value="2"/>
</dbReference>
<dbReference type="InterPro" id="IPR005532">
    <property type="entry name" value="SUMF_dom"/>
</dbReference>
<dbReference type="OrthoDB" id="9768004at2"/>
<dbReference type="Proteomes" id="UP000011704">
    <property type="component" value="Unassembled WGS sequence"/>
</dbReference>
<feature type="domain" description="Sulfatase-modifying factor enzyme-like" evidence="2">
    <location>
        <begin position="209"/>
        <end position="429"/>
    </location>
</feature>
<dbReference type="PANTHER" id="PTHR23150:SF19">
    <property type="entry name" value="FORMYLGLYCINE-GENERATING ENZYME"/>
    <property type="match status" value="1"/>
</dbReference>
<organism evidence="3 4">
    <name type="scientific">Nitrospina gracilis (strain 3/211)</name>
    <dbReference type="NCBI Taxonomy" id="1266370"/>
    <lineage>
        <taxon>Bacteria</taxon>
        <taxon>Pseudomonadati</taxon>
        <taxon>Nitrospinota/Tectimicrobiota group</taxon>
        <taxon>Nitrospinota</taxon>
        <taxon>Nitrospinia</taxon>
        <taxon>Nitrospinales</taxon>
        <taxon>Nitrospinaceae</taxon>
        <taxon>Nitrospina</taxon>
    </lineage>
</organism>
<dbReference type="PROSITE" id="PS50005">
    <property type="entry name" value="TPR"/>
    <property type="match status" value="1"/>
</dbReference>
<dbReference type="STRING" id="1266370.NITGR_10016"/>
<name>M1YFG2_NITG3</name>
<dbReference type="InterPro" id="IPR019734">
    <property type="entry name" value="TPR_rpt"/>
</dbReference>
<dbReference type="Pfam" id="PF03781">
    <property type="entry name" value="FGE-sulfatase"/>
    <property type="match status" value="1"/>
</dbReference>
<evidence type="ECO:0000256" key="1">
    <source>
        <dbReference type="PROSITE-ProRule" id="PRU00339"/>
    </source>
</evidence>
<dbReference type="InterPro" id="IPR011990">
    <property type="entry name" value="TPR-like_helical_dom_sf"/>
</dbReference>
<proteinExistence type="predicted"/>
<dbReference type="SUPFAM" id="SSF48452">
    <property type="entry name" value="TPR-like"/>
    <property type="match status" value="1"/>
</dbReference>
<evidence type="ECO:0000313" key="3">
    <source>
        <dbReference type="EMBL" id="CCQ89159.1"/>
    </source>
</evidence>
<reference evidence="3 4" key="1">
    <citation type="journal article" date="2013" name="Front. Microbiol.">
        <title>The genome of Nitrospina gracilis illuminates the metabolism and evolution of the major marine nitrite oxidizer.</title>
        <authorList>
            <person name="Luecker S."/>
            <person name="Nowka B."/>
            <person name="Rattei T."/>
            <person name="Spieck E."/>
            <person name="and Daims H."/>
        </authorList>
    </citation>
    <scope>NUCLEOTIDE SEQUENCE [LARGE SCALE GENOMIC DNA]</scope>
    <source>
        <strain evidence="3 4">3/211</strain>
    </source>
</reference>